<dbReference type="EMBL" id="FUWG01000016">
    <property type="protein sequence ID" value="SJZ66939.1"/>
    <property type="molecule type" value="Genomic_DNA"/>
</dbReference>
<keyword evidence="2" id="KW-1185">Reference proteome</keyword>
<gene>
    <name evidence="1" type="ORF">SAMN02745149_01999</name>
</gene>
<protein>
    <recommendedName>
        <fullName evidence="3">Nitroimidazol reductase NimA, pyridoxamine 5'-phosphate oxidase superfamily</fullName>
    </recommendedName>
</protein>
<dbReference type="STRING" id="261392.SAMN02745149_01999"/>
<name>A0A1T4MIT8_TREPO</name>
<dbReference type="Pfam" id="PF12900">
    <property type="entry name" value="Pyridox_ox_2"/>
    <property type="match status" value="1"/>
</dbReference>
<evidence type="ECO:0000313" key="2">
    <source>
        <dbReference type="Proteomes" id="UP000190423"/>
    </source>
</evidence>
<dbReference type="SUPFAM" id="SSF50475">
    <property type="entry name" value="FMN-binding split barrel"/>
    <property type="match status" value="1"/>
</dbReference>
<dbReference type="PANTHER" id="PTHR34071">
    <property type="entry name" value="5-NITROIMIDAZOLE ANTIBIOTICS RESISTANCE PROTEIN, NIMA-FAMILY-RELATED PROTEIN-RELATED"/>
    <property type="match status" value="1"/>
</dbReference>
<proteinExistence type="predicted"/>
<sequence>MFRQMRRFKQQLADEDCKKLLREEPRGILSLLGDDDYPYGIPMNFYYDEEESVIYFHGAKEGHKVDAIKKHDKVSFCVYDKGFKKPGEWALNIKSVIVFGRMSFIQDEALSVEKCRILGQKYNPSAEAVEEELKNALPRLQMFALHIEHISGKIVNES</sequence>
<dbReference type="AlphaFoldDB" id="A0A1T4MIT8"/>
<dbReference type="Gene3D" id="2.30.110.10">
    <property type="entry name" value="Electron Transport, Fmn-binding Protein, Chain A"/>
    <property type="match status" value="1"/>
</dbReference>
<dbReference type="InterPro" id="IPR012349">
    <property type="entry name" value="Split_barrel_FMN-bd"/>
</dbReference>
<accession>A0A1T4MIT8</accession>
<organism evidence="1 2">
    <name type="scientific">Treponema porcinum</name>
    <dbReference type="NCBI Taxonomy" id="261392"/>
    <lineage>
        <taxon>Bacteria</taxon>
        <taxon>Pseudomonadati</taxon>
        <taxon>Spirochaetota</taxon>
        <taxon>Spirochaetia</taxon>
        <taxon>Spirochaetales</taxon>
        <taxon>Treponemataceae</taxon>
        <taxon>Treponema</taxon>
    </lineage>
</organism>
<reference evidence="1 2" key="1">
    <citation type="submission" date="2017-02" db="EMBL/GenBank/DDBJ databases">
        <authorList>
            <person name="Peterson S.W."/>
        </authorList>
    </citation>
    <scope>NUCLEOTIDE SEQUENCE [LARGE SCALE GENOMIC DNA]</scope>
    <source>
        <strain evidence="1 2">ATCC BAA-908</strain>
    </source>
</reference>
<evidence type="ECO:0000313" key="1">
    <source>
        <dbReference type="EMBL" id="SJZ66939.1"/>
    </source>
</evidence>
<evidence type="ECO:0008006" key="3">
    <source>
        <dbReference type="Google" id="ProtNLM"/>
    </source>
</evidence>
<dbReference type="OrthoDB" id="9794935at2"/>
<dbReference type="Proteomes" id="UP000190423">
    <property type="component" value="Unassembled WGS sequence"/>
</dbReference>
<dbReference type="InterPro" id="IPR024747">
    <property type="entry name" value="Pyridox_Oxase-rel"/>
</dbReference>
<dbReference type="PANTHER" id="PTHR34071:SF2">
    <property type="entry name" value="FLAVIN-NUCLEOTIDE-BINDING PROTEIN"/>
    <property type="match status" value="1"/>
</dbReference>